<dbReference type="OrthoDB" id="331286at2759"/>
<dbReference type="GeneID" id="13444130"/>
<dbReference type="VEuPathDB" id="ToxoDB:NCLIV_020720"/>
<dbReference type="EMBL" id="FR823388">
    <property type="protein sequence ID" value="CBZ52285.1"/>
    <property type="molecule type" value="Genomic_DNA"/>
</dbReference>
<evidence type="ECO:0000256" key="1">
    <source>
        <dbReference type="SAM" id="SignalP"/>
    </source>
</evidence>
<dbReference type="InParanoid" id="F0VEZ1"/>
<name>F0VEZ1_NEOCL</name>
<feature type="chain" id="PRO_5007655219" evidence="1">
    <location>
        <begin position="28"/>
        <end position="203"/>
    </location>
</feature>
<reference evidence="2" key="1">
    <citation type="submission" date="2011-02" db="EMBL/GenBank/DDBJ databases">
        <authorList>
            <person name="Aslett M."/>
        </authorList>
    </citation>
    <scope>NUCLEOTIDE SEQUENCE</scope>
    <source>
        <strain evidence="2">Liverpool</strain>
    </source>
</reference>
<dbReference type="OMA" id="SIRPHGF"/>
<evidence type="ECO:0000313" key="2">
    <source>
        <dbReference type="EMBL" id="CBZ52285.1"/>
    </source>
</evidence>
<gene>
    <name evidence="3" type="ORF">BN1204_020720</name>
    <name evidence="2" type="ORF">NCLIV_020720</name>
</gene>
<dbReference type="AlphaFoldDB" id="F0VEZ1"/>
<keyword evidence="1" id="KW-0732">Signal</keyword>
<dbReference type="Proteomes" id="UP000007494">
    <property type="component" value="Chromosome VIIa"/>
</dbReference>
<reference evidence="2" key="2">
    <citation type="submission" date="2011-03" db="EMBL/GenBank/DDBJ databases">
        <title>Comparative genomics and transcriptomics of Neospora caninum and Toxoplasma gondii.</title>
        <authorList>
            <person name="Reid A.J."/>
            <person name="Sohal A."/>
            <person name="Harris D."/>
            <person name="Quail M."/>
            <person name="Sanders M."/>
            <person name="Berriman M."/>
            <person name="Wastling J.M."/>
            <person name="Pain A."/>
        </authorList>
    </citation>
    <scope>NUCLEOTIDE SEQUENCE</scope>
    <source>
        <strain evidence="2">Liverpool</strain>
    </source>
</reference>
<accession>F0VEZ1</accession>
<evidence type="ECO:0000313" key="4">
    <source>
        <dbReference type="Proteomes" id="UP000007494"/>
    </source>
</evidence>
<dbReference type="eggNOG" id="ENOG502R0BD">
    <property type="taxonomic scope" value="Eukaryota"/>
</dbReference>
<reference evidence="4" key="3">
    <citation type="journal article" date="2012" name="PLoS Pathog.">
        <title>Comparative genomics of the apicomplexan parasites Toxoplasma gondii and Neospora caninum: Coccidia differing in host range and transmission strategy.</title>
        <authorList>
            <person name="Reid A.J."/>
            <person name="Vermont S.J."/>
            <person name="Cotton J.A."/>
            <person name="Harris D."/>
            <person name="Hill-Cawthorne G.A."/>
            <person name="Konen-Waisman S."/>
            <person name="Latham S.M."/>
            <person name="Mourier T."/>
            <person name="Norton R."/>
            <person name="Quail M.A."/>
            <person name="Sanders M."/>
            <person name="Shanmugam D."/>
            <person name="Sohal A."/>
            <person name="Wasmuth J.D."/>
            <person name="Brunk B."/>
            <person name="Grigg M.E."/>
            <person name="Howard J.C."/>
            <person name="Parkinson J."/>
            <person name="Roos D.S."/>
            <person name="Trees A.J."/>
            <person name="Berriman M."/>
            <person name="Pain A."/>
            <person name="Wastling J.M."/>
        </authorList>
    </citation>
    <scope>NUCLEOTIDE SEQUENCE [LARGE SCALE GENOMIC DNA]</scope>
    <source>
        <strain evidence="4">Liverpool</strain>
    </source>
</reference>
<dbReference type="EMBL" id="LN714481">
    <property type="protein sequence ID" value="CEL66253.1"/>
    <property type="molecule type" value="Genomic_DNA"/>
</dbReference>
<keyword evidence="4" id="KW-1185">Reference proteome</keyword>
<reference evidence="3" key="4">
    <citation type="journal article" date="2015" name="PLoS ONE">
        <title>Comprehensive Evaluation of Toxoplasma gondii VEG and Neospora caninum LIV Genomes with Tachyzoite Stage Transcriptome and Proteome Defines Novel Transcript Features.</title>
        <authorList>
            <person name="Ramaprasad A."/>
            <person name="Mourier T."/>
            <person name="Naeem R."/>
            <person name="Malas T.B."/>
            <person name="Moussa E."/>
            <person name="Panigrahi A."/>
            <person name="Vermont S.J."/>
            <person name="Otto T.D."/>
            <person name="Wastling J."/>
            <person name="Pain A."/>
        </authorList>
    </citation>
    <scope>NUCLEOTIDE SEQUENCE</scope>
    <source>
        <strain evidence="3">Liverpool</strain>
    </source>
</reference>
<sequence>MQTGRQSVSVALLGLTTMIFLAGLSEGVDIPVRFGPETARADLLNKVSERVFSLVETTEDDESASSIVKAAFKSALKQVLTAVKGEVEKTCEELADLAAERIRDAENRGEEHQEKEHDDVSDFVFLDSSKKSETSIRPHGFLQETKFVDTLKALAKGALKSLAVPMKAAIVEGVKPMLPKLKSTAVEIFKQACQQAEEKVQEA</sequence>
<organism evidence="2 4">
    <name type="scientific">Neospora caninum (strain Liverpool)</name>
    <dbReference type="NCBI Taxonomy" id="572307"/>
    <lineage>
        <taxon>Eukaryota</taxon>
        <taxon>Sar</taxon>
        <taxon>Alveolata</taxon>
        <taxon>Apicomplexa</taxon>
        <taxon>Conoidasida</taxon>
        <taxon>Coccidia</taxon>
        <taxon>Eucoccidiorida</taxon>
        <taxon>Eimeriorina</taxon>
        <taxon>Sarcocystidae</taxon>
        <taxon>Neospora</taxon>
    </lineage>
</organism>
<dbReference type="RefSeq" id="XP_003882317.1">
    <property type="nucleotide sequence ID" value="XM_003882268.1"/>
</dbReference>
<protein>
    <submittedName>
        <fullName evidence="3">Microneme protein MIC11, putative</fullName>
    </submittedName>
    <submittedName>
        <fullName evidence="2">Putative microneme protein MIC11</fullName>
    </submittedName>
</protein>
<proteinExistence type="predicted"/>
<feature type="signal peptide" evidence="1">
    <location>
        <begin position="1"/>
        <end position="27"/>
    </location>
</feature>
<evidence type="ECO:0000313" key="3">
    <source>
        <dbReference type="EMBL" id="CEL66253.1"/>
    </source>
</evidence>